<reference evidence="1" key="2">
    <citation type="submission" date="2020-01" db="EMBL/GenBank/DDBJ databases">
        <authorList>
            <person name="Hornung B."/>
        </authorList>
    </citation>
    <scope>NUCLEOTIDE SEQUENCE</scope>
    <source>
        <strain evidence="1">PacBioINE</strain>
    </source>
</reference>
<dbReference type="Proteomes" id="UP000836597">
    <property type="component" value="Chromosome"/>
</dbReference>
<dbReference type="RefSeq" id="WP_240983758.1">
    <property type="nucleotide sequence ID" value="NZ_CDGJ01000066.1"/>
</dbReference>
<organism evidence="1">
    <name type="scientific">Acididesulfobacillus acetoxydans</name>
    <dbReference type="NCBI Taxonomy" id="1561005"/>
    <lineage>
        <taxon>Bacteria</taxon>
        <taxon>Bacillati</taxon>
        <taxon>Bacillota</taxon>
        <taxon>Clostridia</taxon>
        <taxon>Eubacteriales</taxon>
        <taxon>Peptococcaceae</taxon>
        <taxon>Acididesulfobacillus</taxon>
    </lineage>
</organism>
<gene>
    <name evidence="1" type="ORF">DEACI_0674</name>
    <name evidence="2" type="ORF">DEACI_2266</name>
</gene>
<dbReference type="AlphaFoldDB" id="A0A8S0Y1W4"/>
<dbReference type="Proteomes" id="UP001071230">
    <property type="component" value="Unassembled WGS sequence"/>
</dbReference>
<dbReference type="SUPFAM" id="SSF48695">
    <property type="entry name" value="Multiheme cytochromes"/>
    <property type="match status" value="1"/>
</dbReference>
<evidence type="ECO:0000313" key="2">
    <source>
        <dbReference type="EMBL" id="CEJ07800.1"/>
    </source>
</evidence>
<protein>
    <submittedName>
        <fullName evidence="2">Cytochrome c protein</fullName>
    </submittedName>
    <submittedName>
        <fullName evidence="1">Multihaem cytochrome</fullName>
    </submittedName>
</protein>
<evidence type="ECO:0000313" key="3">
    <source>
        <dbReference type="Proteomes" id="UP001071230"/>
    </source>
</evidence>
<dbReference type="NCBIfam" id="NF038038">
    <property type="entry name" value="cytoc_DsrJ"/>
    <property type="match status" value="1"/>
</dbReference>
<keyword evidence="3" id="KW-1185">Reference proteome</keyword>
<dbReference type="EMBL" id="CDGJ01000066">
    <property type="protein sequence ID" value="CEJ07800.1"/>
    <property type="molecule type" value="Genomic_DNA"/>
</dbReference>
<dbReference type="InterPro" id="IPR036280">
    <property type="entry name" value="Multihaem_cyt_sf"/>
</dbReference>
<dbReference type="KEGG" id="aacx:DEACI_0674"/>
<evidence type="ECO:0000313" key="1">
    <source>
        <dbReference type="EMBL" id="CAA7600025.1"/>
    </source>
</evidence>
<dbReference type="InterPro" id="IPR047668">
    <property type="entry name" value="DsrJ"/>
</dbReference>
<sequence>MIYGGKKIFAGLFIFVVLLISPFLANIGKADAQPNPSLNTPAINALATKQCVGSQQFMRTYHMQLLNQWRDQALRHGEYTYVNSQGQKFTISLENTCLKCHSNEQQFCNTCHTYVGVTPYCWECHQKGATQ</sequence>
<reference evidence="2" key="1">
    <citation type="submission" date="2014-11" db="EMBL/GenBank/DDBJ databases">
        <authorList>
            <person name="Hornung B.V."/>
        </authorList>
    </citation>
    <scope>NUCLEOTIDE SEQUENCE</scope>
    <source>
        <strain evidence="2">INE</strain>
    </source>
</reference>
<accession>A0A8S0Y1W4</accession>
<proteinExistence type="predicted"/>
<dbReference type="EMBL" id="LR746496">
    <property type="protein sequence ID" value="CAA7600025.1"/>
    <property type="molecule type" value="Genomic_DNA"/>
</dbReference>
<name>A0A8S0Y1W4_9FIRM</name>